<dbReference type="EMBL" id="RQZF01000001">
    <property type="protein sequence ID" value="RRC96428.1"/>
    <property type="molecule type" value="Genomic_DNA"/>
</dbReference>
<dbReference type="GO" id="GO:0005829">
    <property type="term" value="C:cytosol"/>
    <property type="evidence" value="ECO:0007669"/>
    <property type="project" value="TreeGrafter"/>
</dbReference>
<dbReference type="GO" id="GO:0004674">
    <property type="term" value="F:protein serine/threonine kinase activity"/>
    <property type="evidence" value="ECO:0007669"/>
    <property type="project" value="TreeGrafter"/>
</dbReference>
<protein>
    <submittedName>
        <fullName evidence="6">Type II toxin-antitoxin system HipA family toxin</fullName>
    </submittedName>
</protein>
<name>A0A3P1SGZ6_9ACTO</name>
<comment type="similarity">
    <text evidence="1">Belongs to the HipA Ser/Thr kinase family.</text>
</comment>
<sequence length="412" mass="45588">MSITPAADVYKAGQLAAHITRTVAGDTIFRYVRDYDGPPIATTLPVNDSDILSPHGALPVFFTGLLPEGARLERLKQHSKQSLSNELGLLLEVGADVPGDVQVVPHGHNLHNVEPLVHESLSEMVFDDLLTQVDRRSLPGVQEKASASMISVPARVRRKDASQTAQCPREGIIKLDPPRYMALTANEFQHLQAARKLGIPVARAEIVHDSRGESALFVERFDRACVDGQVMKIACEDAAQVMDIAPAMKYEVTSEDVSEALSHLCAGQAAARRNLYLQFLYAWLTGNGDVHAKNLSILHGRSGWEIAPMYDLPCTLVYGDDEMALSIQGRRKKLKLDHWRGFADTLGLPEKSLPKIFARALRAASSVDWEQLPFTGSVLRAVQRELVSRRWQLERLLNGEDSLHQSRSLRSI</sequence>
<organism evidence="6 7">
    <name type="scientific">Schaalia canis</name>
    <dbReference type="NCBI Taxonomy" id="100469"/>
    <lineage>
        <taxon>Bacteria</taxon>
        <taxon>Bacillati</taxon>
        <taxon>Actinomycetota</taxon>
        <taxon>Actinomycetes</taxon>
        <taxon>Actinomycetales</taxon>
        <taxon>Actinomycetaceae</taxon>
        <taxon>Schaalia</taxon>
    </lineage>
</organism>
<keyword evidence="7" id="KW-1185">Reference proteome</keyword>
<dbReference type="PANTHER" id="PTHR37419">
    <property type="entry name" value="SERINE/THREONINE-PROTEIN KINASE TOXIN HIPA"/>
    <property type="match status" value="1"/>
</dbReference>
<dbReference type="InterPro" id="IPR012893">
    <property type="entry name" value="HipA-like_C"/>
</dbReference>
<evidence type="ECO:0000259" key="5">
    <source>
        <dbReference type="Pfam" id="PF13657"/>
    </source>
</evidence>
<evidence type="ECO:0000256" key="2">
    <source>
        <dbReference type="ARBA" id="ARBA00022679"/>
    </source>
</evidence>
<dbReference type="InterPro" id="IPR017508">
    <property type="entry name" value="HipA_N1"/>
</dbReference>
<feature type="domain" description="HipA-like C-terminal" evidence="4">
    <location>
        <begin position="137"/>
        <end position="364"/>
    </location>
</feature>
<dbReference type="NCBIfam" id="TIGR03071">
    <property type="entry name" value="couple_hipA"/>
    <property type="match status" value="1"/>
</dbReference>
<dbReference type="OrthoDB" id="3182374at2"/>
<evidence type="ECO:0000259" key="4">
    <source>
        <dbReference type="Pfam" id="PF07804"/>
    </source>
</evidence>
<reference evidence="6 7" key="1">
    <citation type="submission" date="2018-11" db="EMBL/GenBank/DDBJ databases">
        <title>Genomes From Bacteria Associated with the Canine Oral Cavity: a Test Case for Automated Genome-Based Taxonomic Assignment.</title>
        <authorList>
            <person name="Coil D.A."/>
            <person name="Jospin G."/>
            <person name="Darling A.E."/>
            <person name="Wallis C."/>
            <person name="Davis I.J."/>
            <person name="Harris S."/>
            <person name="Eisen J.A."/>
            <person name="Holcombe L.J."/>
            <person name="O'Flynn C."/>
        </authorList>
    </citation>
    <scope>NUCLEOTIDE SEQUENCE [LARGE SCALE GENOMIC DNA]</scope>
    <source>
        <strain evidence="6 7">OH770</strain>
    </source>
</reference>
<evidence type="ECO:0000313" key="7">
    <source>
        <dbReference type="Proteomes" id="UP000280444"/>
    </source>
</evidence>
<evidence type="ECO:0000313" key="6">
    <source>
        <dbReference type="EMBL" id="RRC96428.1"/>
    </source>
</evidence>
<dbReference type="Pfam" id="PF13657">
    <property type="entry name" value="Couple_hipA"/>
    <property type="match status" value="1"/>
</dbReference>
<dbReference type="RefSeq" id="WP_124868005.1">
    <property type="nucleotide sequence ID" value="NZ_RQZF01000001.1"/>
</dbReference>
<accession>A0A3P1SGZ6</accession>
<gene>
    <name evidence="6" type="ORF">EII11_01960</name>
</gene>
<keyword evidence="2" id="KW-0808">Transferase</keyword>
<dbReference type="PANTHER" id="PTHR37419:SF1">
    <property type="entry name" value="SERINE_THREONINE-PROTEIN KINASE TOXIN HIPA"/>
    <property type="match status" value="1"/>
</dbReference>
<evidence type="ECO:0000256" key="1">
    <source>
        <dbReference type="ARBA" id="ARBA00010164"/>
    </source>
</evidence>
<evidence type="ECO:0000256" key="3">
    <source>
        <dbReference type="ARBA" id="ARBA00022777"/>
    </source>
</evidence>
<dbReference type="Proteomes" id="UP000280444">
    <property type="component" value="Unassembled WGS sequence"/>
</dbReference>
<dbReference type="AlphaFoldDB" id="A0A3P1SGZ6"/>
<proteinExistence type="inferred from homology"/>
<dbReference type="Pfam" id="PF07804">
    <property type="entry name" value="HipA_C"/>
    <property type="match status" value="1"/>
</dbReference>
<comment type="caution">
    <text evidence="6">The sequence shown here is derived from an EMBL/GenBank/DDBJ whole genome shotgun (WGS) entry which is preliminary data.</text>
</comment>
<feature type="domain" description="HipA N-terminal subdomain 1" evidence="5">
    <location>
        <begin position="8"/>
        <end position="103"/>
    </location>
</feature>
<dbReference type="InterPro" id="IPR052028">
    <property type="entry name" value="HipA_Ser/Thr_kinase"/>
</dbReference>
<keyword evidence="3" id="KW-0418">Kinase</keyword>